<feature type="disulfide bond" evidence="6">
    <location>
        <begin position="618"/>
        <end position="627"/>
    </location>
</feature>
<feature type="transmembrane region" description="Helical" evidence="8">
    <location>
        <begin position="913"/>
        <end position="931"/>
    </location>
</feature>
<evidence type="ECO:0000259" key="9">
    <source>
        <dbReference type="PROSITE" id="PS50026"/>
    </source>
</evidence>
<dbReference type="PANTHER" id="PTHR45951">
    <property type="entry name" value="PROTEIN DISPATCHED-RELATED"/>
    <property type="match status" value="1"/>
</dbReference>
<feature type="transmembrane region" description="Helical" evidence="8">
    <location>
        <begin position="984"/>
        <end position="1008"/>
    </location>
</feature>
<feature type="compositionally biased region" description="Low complexity" evidence="7">
    <location>
        <begin position="458"/>
        <end position="504"/>
    </location>
</feature>
<evidence type="ECO:0000256" key="2">
    <source>
        <dbReference type="ARBA" id="ARBA00022692"/>
    </source>
</evidence>
<feature type="transmembrane region" description="Helical" evidence="8">
    <location>
        <begin position="879"/>
        <end position="901"/>
    </location>
</feature>
<dbReference type="SUPFAM" id="SSF82866">
    <property type="entry name" value="Multidrug efflux transporter AcrB transmembrane domain"/>
    <property type="match status" value="1"/>
</dbReference>
<comment type="caution">
    <text evidence="10">The sequence shown here is derived from an EMBL/GenBank/DDBJ whole genome shotgun (WGS) entry which is preliminary data.</text>
</comment>
<evidence type="ECO:0000256" key="4">
    <source>
        <dbReference type="ARBA" id="ARBA00023136"/>
    </source>
</evidence>
<feature type="compositionally biased region" description="Low complexity" evidence="7">
    <location>
        <begin position="538"/>
        <end position="561"/>
    </location>
</feature>
<evidence type="ECO:0000256" key="8">
    <source>
        <dbReference type="SAM" id="Phobius"/>
    </source>
</evidence>
<feature type="region of interest" description="Disordered" evidence="7">
    <location>
        <begin position="458"/>
        <end position="505"/>
    </location>
</feature>
<dbReference type="Gene3D" id="2.10.25.10">
    <property type="entry name" value="Laminin"/>
    <property type="match status" value="1"/>
</dbReference>
<dbReference type="GO" id="GO:0022857">
    <property type="term" value="F:transmembrane transporter activity"/>
    <property type="evidence" value="ECO:0007669"/>
    <property type="project" value="TreeGrafter"/>
</dbReference>
<evidence type="ECO:0000313" key="10">
    <source>
        <dbReference type="EMBL" id="CAE8732822.1"/>
    </source>
</evidence>
<dbReference type="EMBL" id="CAJNNW010036241">
    <property type="protein sequence ID" value="CAE8732822.1"/>
    <property type="molecule type" value="Genomic_DNA"/>
</dbReference>
<evidence type="ECO:0000313" key="11">
    <source>
        <dbReference type="Proteomes" id="UP000626109"/>
    </source>
</evidence>
<dbReference type="InterPro" id="IPR002049">
    <property type="entry name" value="LE_dom"/>
</dbReference>
<keyword evidence="3 8" id="KW-1133">Transmembrane helix</keyword>
<evidence type="ECO:0000256" key="5">
    <source>
        <dbReference type="ARBA" id="ARBA00023180"/>
    </source>
</evidence>
<dbReference type="Gene3D" id="1.20.1640.10">
    <property type="entry name" value="Multidrug efflux transporter AcrB transmembrane domain"/>
    <property type="match status" value="1"/>
</dbReference>
<dbReference type="PROSITE" id="PS00022">
    <property type="entry name" value="EGF_1"/>
    <property type="match status" value="2"/>
</dbReference>
<dbReference type="AlphaFoldDB" id="A0A813LLM5"/>
<feature type="region of interest" description="Disordered" evidence="7">
    <location>
        <begin position="1055"/>
        <end position="1078"/>
    </location>
</feature>
<keyword evidence="6" id="KW-0245">EGF-like domain</keyword>
<dbReference type="Proteomes" id="UP000626109">
    <property type="component" value="Unassembled WGS sequence"/>
</dbReference>
<dbReference type="CDD" id="cd00055">
    <property type="entry name" value="EGF_Lam"/>
    <property type="match status" value="1"/>
</dbReference>
<evidence type="ECO:0000256" key="3">
    <source>
        <dbReference type="ARBA" id="ARBA00022989"/>
    </source>
</evidence>
<keyword evidence="4 8" id="KW-0472">Membrane</keyword>
<dbReference type="InterPro" id="IPR052081">
    <property type="entry name" value="Dispatched_Hh_regulator"/>
</dbReference>
<accession>A0A813LLM5</accession>
<keyword evidence="2 8" id="KW-0812">Transmembrane</keyword>
<dbReference type="PROSITE" id="PS50026">
    <property type="entry name" value="EGF_3"/>
    <property type="match status" value="1"/>
</dbReference>
<evidence type="ECO:0000256" key="1">
    <source>
        <dbReference type="ARBA" id="ARBA00004141"/>
    </source>
</evidence>
<evidence type="ECO:0000256" key="7">
    <source>
        <dbReference type="SAM" id="MobiDB-lite"/>
    </source>
</evidence>
<proteinExistence type="predicted"/>
<dbReference type="PROSITE" id="PS01186">
    <property type="entry name" value="EGF_2"/>
    <property type="match status" value="1"/>
</dbReference>
<organism evidence="10 11">
    <name type="scientific">Polarella glacialis</name>
    <name type="common">Dinoflagellate</name>
    <dbReference type="NCBI Taxonomy" id="89957"/>
    <lineage>
        <taxon>Eukaryota</taxon>
        <taxon>Sar</taxon>
        <taxon>Alveolata</taxon>
        <taxon>Dinophyceae</taxon>
        <taxon>Suessiales</taxon>
        <taxon>Suessiaceae</taxon>
        <taxon>Polarella</taxon>
    </lineage>
</organism>
<feature type="transmembrane region" description="Helical" evidence="8">
    <location>
        <begin position="952"/>
        <end position="978"/>
    </location>
</feature>
<sequence>MTTTSTTNTTTTTTTTTTSTTATMTTTSTTNTTTTTTTTTSTTATMTTTSTTAATTTTTTASTTTTTAATTTTTPATTTATTTITAFTTTSNTASTSTKTATTSTKTTISLTTTSITTTTATATTKTATTSTKTATTLTTTSITTSTATATTKTATTSTKTATTLTTTSITTSTATATTKTATTSTKTATTLTTTSITTKTATTSTKTATTLTITATTLTTTATTTTTITTTMTTTMTTITTTKTTMTTTTTATSTMTTTKTTMTTTTTATSTITTSTTTKTTTTTTVDGFQQVSGTMQLSVDSCPDFTSNPDAESWVAEALAETTGATLSQVFVSLSCGNSTTVDVSYEIFVSEDEGGSRRLLSGASPGFLPEGPGSASLKLLSDASQLQLRPWRRLAFDVSSMAAALSGTTANSMASKIRKAMTKAGVSAGGLAVTNLPAPVVAVVTSTTVTTATSTSSSTFTSTGTVTSTATSTSSSTSTSTSSTSTSASSTFTSTSTTSTPFCPGGASPDVCGGPQAGSCEFFVPTPANDSLLLLSKSSGSNSSSRNGSNSSRNGSDADADSRNLLSGWNCNCSETFSGPDCSRRLCPSPGWCLNNGSCQEGVQSLDSQWGCACPSTHFGLRCETRNCPGNCSFSGDCDQATGFCKCYKGYTGSDCGVVPPKFVPITNCIKVSLVWGVKGWEQGNTSKPEYDESFDLLAPETQAWLKRACQLARANDALQVRSEVACWIEAFDFFVGATGGAFPVVEPGLASQALQAFMHQGEVATAGFIYDVSTEGEDFKGRPKFARLQLKSNLEANAATEPRQQLREAWEAFAKELNEDPARPGQAGSAPVLMVSGTWSQMEMESQVLGSTLTAFAGSMLISLLAVSLFTRNILLATYVCLNILLVVGMLSGFLLNIMQYEFGVVEAIGATIFVGMSVDYCLHLAHGYHEAEGETAAQKMKQSLVFLGPSIMGGALTTIAGCCFLIPCKILFFRKLGVVLVSNSIFSVTFTFTFLAPLFFIAGPVKLQGTLSGCFGAFIGENIEGPVGSGRRMADADDENNPRMAEYDVGTELPASSPPLRDRGEGSDLPDAEPIEVADLGIGFGSPSEVSVIGAVDD</sequence>
<evidence type="ECO:0000256" key="6">
    <source>
        <dbReference type="PROSITE-ProRule" id="PRU00076"/>
    </source>
</evidence>
<protein>
    <recommendedName>
        <fullName evidence="9">EGF-like domain-containing protein</fullName>
    </recommendedName>
</protein>
<comment type="subcellular location">
    <subcellularLocation>
        <location evidence="1">Membrane</location>
        <topology evidence="1">Multi-pass membrane protein</topology>
    </subcellularLocation>
</comment>
<dbReference type="InterPro" id="IPR000742">
    <property type="entry name" value="EGF"/>
</dbReference>
<keyword evidence="6" id="KW-1015">Disulfide bond</keyword>
<dbReference type="GO" id="GO:0016020">
    <property type="term" value="C:membrane"/>
    <property type="evidence" value="ECO:0007669"/>
    <property type="project" value="UniProtKB-SubCell"/>
</dbReference>
<comment type="caution">
    <text evidence="6">Lacks conserved residue(s) required for the propagation of feature annotation.</text>
</comment>
<reference evidence="10" key="1">
    <citation type="submission" date="2021-02" db="EMBL/GenBank/DDBJ databases">
        <authorList>
            <person name="Dougan E. K."/>
            <person name="Rhodes N."/>
            <person name="Thang M."/>
            <person name="Chan C."/>
        </authorList>
    </citation>
    <scope>NUCLEOTIDE SEQUENCE</scope>
</reference>
<feature type="domain" description="EGF-like" evidence="9">
    <location>
        <begin position="587"/>
        <end position="628"/>
    </location>
</feature>
<name>A0A813LLM5_POLGL</name>
<gene>
    <name evidence="10" type="ORF">PGLA2088_LOCUS46573</name>
</gene>
<keyword evidence="5" id="KW-0325">Glycoprotein</keyword>
<feature type="region of interest" description="Disordered" evidence="7">
    <location>
        <begin position="538"/>
        <end position="564"/>
    </location>
</feature>